<sequence>MELKVGVVGVGVMGTYHAQIYAGLPGVKLVGVADPDPMRRRVIEQDLEVPAYADPQALLGQVQAVTIASPTSHHYQQARLFLEAGVHVLVEKPMTPSLEQARELVELAEQRGLVLQVGHIMRFYQAVADLPNLVGTPWVIEARRVGNNRRIRDIGVILDLMIHDLDLILLLLRERPLRYTVVGQSLDGRDEYAHAVLEFPSGTQAVLTASRVSPQPERSLTIAQPGEVVRMDFTNDPYTELSIHRAMSTGELGSPTHVHVERTSIHNENPLRRQLKHFIDRIQRNDPPLVTLEDDLLALELALELSKALDALPQGRVSAPRSR</sequence>
<reference evidence="3 4" key="1">
    <citation type="submission" date="2018-08" db="EMBL/GenBank/DDBJ databases">
        <title>Meiothermus terrae DSM 26712 genome sequencing project.</title>
        <authorList>
            <person name="Da Costa M.S."/>
            <person name="Albuquerque L."/>
            <person name="Raposo P."/>
            <person name="Froufe H.J.C."/>
            <person name="Barroso C.S."/>
            <person name="Egas C."/>
        </authorList>
    </citation>
    <scope>NUCLEOTIDE SEQUENCE [LARGE SCALE GENOMIC DNA]</scope>
    <source>
        <strain evidence="3 4">DSM 26712</strain>
    </source>
</reference>
<evidence type="ECO:0000259" key="1">
    <source>
        <dbReference type="Pfam" id="PF01408"/>
    </source>
</evidence>
<protein>
    <submittedName>
        <fullName evidence="3">Scyllo-inositol 2-dehydrogenase (NAD(+))</fullName>
        <ecNumber evidence="3">1.1.1.370</ecNumber>
    </submittedName>
</protein>
<gene>
    <name evidence="3" type="primary">iolX_5</name>
    <name evidence="3" type="ORF">Mterra_03854</name>
</gene>
<keyword evidence="3" id="KW-0560">Oxidoreductase</keyword>
<evidence type="ECO:0000313" key="4">
    <source>
        <dbReference type="Proteomes" id="UP000265715"/>
    </source>
</evidence>
<feature type="domain" description="GFO/IDH/MocA-like oxidoreductase" evidence="2">
    <location>
        <begin position="153"/>
        <end position="222"/>
    </location>
</feature>
<dbReference type="OrthoDB" id="9815825at2"/>
<evidence type="ECO:0000259" key="2">
    <source>
        <dbReference type="Pfam" id="PF22725"/>
    </source>
</evidence>
<dbReference type="GO" id="GO:0000166">
    <property type="term" value="F:nucleotide binding"/>
    <property type="evidence" value="ECO:0007669"/>
    <property type="project" value="InterPro"/>
</dbReference>
<keyword evidence="4" id="KW-1185">Reference proteome</keyword>
<dbReference type="InterPro" id="IPR051450">
    <property type="entry name" value="Gfo/Idh/MocA_Oxidoreductases"/>
</dbReference>
<dbReference type="GO" id="GO:0016491">
    <property type="term" value="F:oxidoreductase activity"/>
    <property type="evidence" value="ECO:0007669"/>
    <property type="project" value="UniProtKB-KW"/>
</dbReference>
<dbReference type="InterPro" id="IPR000683">
    <property type="entry name" value="Gfo/Idh/MocA-like_OxRdtase_N"/>
</dbReference>
<dbReference type="Gene3D" id="3.30.360.10">
    <property type="entry name" value="Dihydrodipicolinate Reductase, domain 2"/>
    <property type="match status" value="1"/>
</dbReference>
<dbReference type="SUPFAM" id="SSF55347">
    <property type="entry name" value="Glyceraldehyde-3-phosphate dehydrogenase-like, C-terminal domain"/>
    <property type="match status" value="1"/>
</dbReference>
<dbReference type="Proteomes" id="UP000265715">
    <property type="component" value="Unassembled WGS sequence"/>
</dbReference>
<dbReference type="EC" id="1.1.1.370" evidence="3"/>
<dbReference type="Pfam" id="PF01408">
    <property type="entry name" value="GFO_IDH_MocA"/>
    <property type="match status" value="1"/>
</dbReference>
<proteinExistence type="predicted"/>
<accession>A0A399E328</accession>
<dbReference type="PANTHER" id="PTHR43377:SF1">
    <property type="entry name" value="BILIVERDIN REDUCTASE A"/>
    <property type="match status" value="1"/>
</dbReference>
<comment type="caution">
    <text evidence="3">The sequence shown here is derived from an EMBL/GenBank/DDBJ whole genome shotgun (WGS) entry which is preliminary data.</text>
</comment>
<dbReference type="RefSeq" id="WP_119316694.1">
    <property type="nucleotide sequence ID" value="NZ_QXDL01000312.1"/>
</dbReference>
<name>A0A399E328_9DEIN</name>
<dbReference type="Pfam" id="PF22725">
    <property type="entry name" value="GFO_IDH_MocA_C3"/>
    <property type="match status" value="1"/>
</dbReference>
<dbReference type="SUPFAM" id="SSF51735">
    <property type="entry name" value="NAD(P)-binding Rossmann-fold domains"/>
    <property type="match status" value="1"/>
</dbReference>
<dbReference type="Gene3D" id="3.40.50.720">
    <property type="entry name" value="NAD(P)-binding Rossmann-like Domain"/>
    <property type="match status" value="1"/>
</dbReference>
<dbReference type="AlphaFoldDB" id="A0A399E328"/>
<dbReference type="EMBL" id="QXDL01000312">
    <property type="protein sequence ID" value="RIH76621.1"/>
    <property type="molecule type" value="Genomic_DNA"/>
</dbReference>
<evidence type="ECO:0000313" key="3">
    <source>
        <dbReference type="EMBL" id="RIH76621.1"/>
    </source>
</evidence>
<feature type="domain" description="Gfo/Idh/MocA-like oxidoreductase N-terminal" evidence="1">
    <location>
        <begin position="3"/>
        <end position="119"/>
    </location>
</feature>
<dbReference type="InterPro" id="IPR036291">
    <property type="entry name" value="NAD(P)-bd_dom_sf"/>
</dbReference>
<organism evidence="3 4">
    <name type="scientific">Calidithermus terrae</name>
    <dbReference type="NCBI Taxonomy" id="1408545"/>
    <lineage>
        <taxon>Bacteria</taxon>
        <taxon>Thermotogati</taxon>
        <taxon>Deinococcota</taxon>
        <taxon>Deinococci</taxon>
        <taxon>Thermales</taxon>
        <taxon>Thermaceae</taxon>
        <taxon>Calidithermus</taxon>
    </lineage>
</organism>
<dbReference type="InterPro" id="IPR055170">
    <property type="entry name" value="GFO_IDH_MocA-like_dom"/>
</dbReference>
<dbReference type="PANTHER" id="PTHR43377">
    <property type="entry name" value="BILIVERDIN REDUCTASE A"/>
    <property type="match status" value="1"/>
</dbReference>